<feature type="compositionally biased region" description="Polar residues" evidence="6">
    <location>
        <begin position="20"/>
        <end position="31"/>
    </location>
</feature>
<evidence type="ECO:0000256" key="5">
    <source>
        <dbReference type="PROSITE-ProRule" id="PRU01016"/>
    </source>
</evidence>
<protein>
    <recommendedName>
        <fullName evidence="1">DNA (cytosine-5-)-methyltransferase</fullName>
        <ecNumber evidence="1">2.1.1.37</ecNumber>
    </recommendedName>
</protein>
<dbReference type="InterPro" id="IPR029063">
    <property type="entry name" value="SAM-dependent_MTases_sf"/>
</dbReference>
<dbReference type="GO" id="GO:0003677">
    <property type="term" value="F:DNA binding"/>
    <property type="evidence" value="ECO:0007669"/>
    <property type="project" value="TreeGrafter"/>
</dbReference>
<evidence type="ECO:0000313" key="8">
    <source>
        <dbReference type="Proteomes" id="UP000073492"/>
    </source>
</evidence>
<accession>A0A139IAP0</accession>
<keyword evidence="3 5" id="KW-0808">Transferase</keyword>
<feature type="region of interest" description="Disordered" evidence="6">
    <location>
        <begin position="255"/>
        <end position="302"/>
    </location>
</feature>
<feature type="active site" evidence="5">
    <location>
        <position position="454"/>
    </location>
</feature>
<feature type="compositionally biased region" description="Low complexity" evidence="6">
    <location>
        <begin position="261"/>
        <end position="276"/>
    </location>
</feature>
<dbReference type="PRINTS" id="PR00105">
    <property type="entry name" value="C5METTRFRASE"/>
</dbReference>
<dbReference type="InterPro" id="IPR050390">
    <property type="entry name" value="C5-Methyltransferase"/>
</dbReference>
<dbReference type="GO" id="GO:0044027">
    <property type="term" value="P:negative regulation of gene expression via chromosomal CpG island methylation"/>
    <property type="evidence" value="ECO:0007669"/>
    <property type="project" value="TreeGrafter"/>
</dbReference>
<dbReference type="Gene3D" id="3.90.120.10">
    <property type="entry name" value="DNA Methylase, subunit A, domain 2"/>
    <property type="match status" value="1"/>
</dbReference>
<dbReference type="GO" id="GO:0005634">
    <property type="term" value="C:nucleus"/>
    <property type="evidence" value="ECO:0007669"/>
    <property type="project" value="TreeGrafter"/>
</dbReference>
<evidence type="ECO:0000256" key="4">
    <source>
        <dbReference type="ARBA" id="ARBA00022691"/>
    </source>
</evidence>
<evidence type="ECO:0000256" key="6">
    <source>
        <dbReference type="SAM" id="MobiDB-lite"/>
    </source>
</evidence>
<feature type="compositionally biased region" description="Acidic residues" evidence="6">
    <location>
        <begin position="36"/>
        <end position="48"/>
    </location>
</feature>
<dbReference type="AlphaFoldDB" id="A0A139IAP0"/>
<comment type="caution">
    <text evidence="7">The sequence shown here is derived from an EMBL/GenBank/DDBJ whole genome shotgun (WGS) entry which is preliminary data.</text>
</comment>
<dbReference type="Gene3D" id="3.40.50.150">
    <property type="entry name" value="Vaccinia Virus protein VP39"/>
    <property type="match status" value="1"/>
</dbReference>
<keyword evidence="4 5" id="KW-0949">S-adenosyl-L-methionine</keyword>
<dbReference type="Pfam" id="PF00145">
    <property type="entry name" value="DNA_methylase"/>
    <property type="match status" value="2"/>
</dbReference>
<dbReference type="PROSITE" id="PS51679">
    <property type="entry name" value="SAM_MT_C5"/>
    <property type="match status" value="1"/>
</dbReference>
<dbReference type="PROSITE" id="PS00094">
    <property type="entry name" value="C5_MTASE_1"/>
    <property type="match status" value="1"/>
</dbReference>
<dbReference type="PANTHER" id="PTHR10629">
    <property type="entry name" value="CYTOSINE-SPECIFIC METHYLTRANSFERASE"/>
    <property type="match status" value="1"/>
</dbReference>
<feature type="region of interest" description="Disordered" evidence="6">
    <location>
        <begin position="1"/>
        <end position="48"/>
    </location>
</feature>
<dbReference type="InterPro" id="IPR018117">
    <property type="entry name" value="C5_DNA_meth_AS"/>
</dbReference>
<dbReference type="OrthoDB" id="414133at2759"/>
<dbReference type="EMBL" id="LFZO01000179">
    <property type="protein sequence ID" value="KXT11818.1"/>
    <property type="molecule type" value="Genomic_DNA"/>
</dbReference>
<dbReference type="GO" id="GO:0032259">
    <property type="term" value="P:methylation"/>
    <property type="evidence" value="ECO:0007669"/>
    <property type="project" value="UniProtKB-KW"/>
</dbReference>
<reference evidence="7 8" key="1">
    <citation type="submission" date="2015-07" db="EMBL/GenBank/DDBJ databases">
        <title>Comparative genomics of the Sigatoka disease complex on banana suggests a link between parallel evolutionary changes in Pseudocercospora fijiensis and Pseudocercospora eumusae and increased virulence on the banana host.</title>
        <authorList>
            <person name="Chang T.-C."/>
            <person name="Salvucci A."/>
            <person name="Crous P.W."/>
            <person name="Stergiopoulos I."/>
        </authorList>
    </citation>
    <scope>NUCLEOTIDE SEQUENCE [LARGE SCALE GENOMIC DNA]</scope>
    <source>
        <strain evidence="7 8">CBS 116634</strain>
    </source>
</reference>
<comment type="similarity">
    <text evidence="5">Belongs to the class I-like SAM-binding methyltransferase superfamily. C5-methyltransferase family.</text>
</comment>
<keyword evidence="2 5" id="KW-0489">Methyltransferase</keyword>
<name>A0A139IAP0_9PEZI</name>
<evidence type="ECO:0000256" key="2">
    <source>
        <dbReference type="ARBA" id="ARBA00022603"/>
    </source>
</evidence>
<dbReference type="SUPFAM" id="SSF53335">
    <property type="entry name" value="S-adenosyl-L-methionine-dependent methyltransferases"/>
    <property type="match status" value="1"/>
</dbReference>
<keyword evidence="8" id="KW-1185">Reference proteome</keyword>
<dbReference type="GO" id="GO:0003886">
    <property type="term" value="F:DNA (cytosine-5-)-methyltransferase activity"/>
    <property type="evidence" value="ECO:0007669"/>
    <property type="project" value="UniProtKB-EC"/>
</dbReference>
<dbReference type="STRING" id="113226.A0A139IAP0"/>
<evidence type="ECO:0000256" key="1">
    <source>
        <dbReference type="ARBA" id="ARBA00011975"/>
    </source>
</evidence>
<dbReference type="Proteomes" id="UP000073492">
    <property type="component" value="Unassembled WGS sequence"/>
</dbReference>
<sequence length="696" mass="78356">MDDYVQINNQKRRARESSELDTNPEQGNINVPSDAEIVDITDDDDDDPSALERDISAGAQVFDHTHIPDGHELLEFATADYGTVLRPKDSVELLSGAFMRIVFITRDLTGEVSIRGIRLLRHGDVDKKFERIHGEQLHSLLPRSKNELCAILKVPVGTQNPTLMQSLERVSLQEVLIVRAITFTNRVWSPSESSSQAAKFSQNSRYREQIGDLYCRWKYVEEEDRIRRKVVAFQLRQLDRAECDPGCGVPSATKFYEHQRSQPPSQSQRPESAPSRMGKRKTMASSTRAEAGDTVVLDDSDDEPVEKKLKHAKQNLIDLTLDDTRDEPHVVSRIKIKPARKWVETITFTNLEGNEERVQFTVEKELPQRIPAQRIPRRHRKITYADFCSGAGGTARGAQLAGLNLKILLDWGEEECQTLRLNFPGVGVWRVDVSEFATDGEQRKIDVLHISFPCQGFSSLNRGLNPELDAERICVSYGTFTSVLKKCKPRIVTLEQVRGIMQKDDGQHFRAQISALTTCGYNVRWKVINFACHGNAQGRHRIIVIASCPGQDLPSWPAPTHGPGLRPLVTIHDVLRRVPAHVQGVMAHANSCDELPYDPNTPLIGCIDSQGGFRKNKRSNNYHPSGKRTFNFQEKAQLQGFPAYHQFCGGISAIGRQIGNAVPPVFAEQMFNVCITAIEKTDREIEESRKPITLED</sequence>
<dbReference type="PANTHER" id="PTHR10629:SF52">
    <property type="entry name" value="DNA (CYTOSINE-5)-METHYLTRANSFERASE 1"/>
    <property type="match status" value="1"/>
</dbReference>
<organism evidence="7 8">
    <name type="scientific">Pseudocercospora musae</name>
    <dbReference type="NCBI Taxonomy" id="113226"/>
    <lineage>
        <taxon>Eukaryota</taxon>
        <taxon>Fungi</taxon>
        <taxon>Dikarya</taxon>
        <taxon>Ascomycota</taxon>
        <taxon>Pezizomycotina</taxon>
        <taxon>Dothideomycetes</taxon>
        <taxon>Dothideomycetidae</taxon>
        <taxon>Mycosphaerellales</taxon>
        <taxon>Mycosphaerellaceae</taxon>
        <taxon>Pseudocercospora</taxon>
    </lineage>
</organism>
<gene>
    <name evidence="7" type="ORF">AC579_6069</name>
</gene>
<proteinExistence type="inferred from homology"/>
<dbReference type="EC" id="2.1.1.37" evidence="1"/>
<evidence type="ECO:0000256" key="3">
    <source>
        <dbReference type="ARBA" id="ARBA00022679"/>
    </source>
</evidence>
<evidence type="ECO:0000313" key="7">
    <source>
        <dbReference type="EMBL" id="KXT11818.1"/>
    </source>
</evidence>
<dbReference type="InterPro" id="IPR001525">
    <property type="entry name" value="C5_MeTfrase"/>
</dbReference>